<evidence type="ECO:0000313" key="7">
    <source>
        <dbReference type="EMBL" id="TXL68821.1"/>
    </source>
</evidence>
<dbReference type="AlphaFoldDB" id="A0A5C8P553"/>
<dbReference type="GO" id="GO:0005829">
    <property type="term" value="C:cytosol"/>
    <property type="evidence" value="ECO:0007669"/>
    <property type="project" value="TreeGrafter"/>
</dbReference>
<evidence type="ECO:0000259" key="6">
    <source>
        <dbReference type="Pfam" id="PF02826"/>
    </source>
</evidence>
<dbReference type="PANTHER" id="PTHR10996">
    <property type="entry name" value="2-HYDROXYACID DEHYDROGENASE-RELATED"/>
    <property type="match status" value="1"/>
</dbReference>
<gene>
    <name evidence="7" type="ORF">FHP08_03830</name>
</gene>
<dbReference type="PANTHER" id="PTHR10996:SF178">
    <property type="entry name" value="2-HYDROXYACID DEHYDROGENASE YGL185C-RELATED"/>
    <property type="match status" value="1"/>
</dbReference>
<dbReference type="InterPro" id="IPR050223">
    <property type="entry name" value="D-isomer_2-hydroxyacid_DH"/>
</dbReference>
<evidence type="ECO:0000259" key="5">
    <source>
        <dbReference type="Pfam" id="PF00389"/>
    </source>
</evidence>
<feature type="domain" description="D-isomer specific 2-hydroxyacid dehydrogenase catalytic" evidence="5">
    <location>
        <begin position="7"/>
        <end position="312"/>
    </location>
</feature>
<dbReference type="InterPro" id="IPR006139">
    <property type="entry name" value="D-isomer_2_OHA_DH_cat_dom"/>
</dbReference>
<proteinExistence type="inferred from homology"/>
<keyword evidence="8" id="KW-1185">Reference proteome</keyword>
<dbReference type="RefSeq" id="WP_147702957.1">
    <property type="nucleotide sequence ID" value="NZ_VDUY01000001.1"/>
</dbReference>
<keyword evidence="1" id="KW-0521">NADP</keyword>
<dbReference type="Pfam" id="PF00389">
    <property type="entry name" value="2-Hacid_dh"/>
    <property type="match status" value="1"/>
</dbReference>
<dbReference type="GO" id="GO:0051287">
    <property type="term" value="F:NAD binding"/>
    <property type="evidence" value="ECO:0007669"/>
    <property type="project" value="InterPro"/>
</dbReference>
<feature type="domain" description="D-isomer specific 2-hydroxyacid dehydrogenase NAD-binding" evidence="6">
    <location>
        <begin position="109"/>
        <end position="281"/>
    </location>
</feature>
<dbReference type="GO" id="GO:0016618">
    <property type="term" value="F:hydroxypyruvate reductase [NAD(P)H] activity"/>
    <property type="evidence" value="ECO:0007669"/>
    <property type="project" value="TreeGrafter"/>
</dbReference>
<keyword evidence="2 4" id="KW-0560">Oxidoreductase</keyword>
<evidence type="ECO:0000256" key="1">
    <source>
        <dbReference type="ARBA" id="ARBA00022857"/>
    </source>
</evidence>
<dbReference type="CDD" id="cd12156">
    <property type="entry name" value="HPPR"/>
    <property type="match status" value="1"/>
</dbReference>
<dbReference type="SUPFAM" id="SSF51735">
    <property type="entry name" value="NAD(P)-binding Rossmann-fold domains"/>
    <property type="match status" value="1"/>
</dbReference>
<sequence length="313" mass="33240">MNESPILLMAPLHGPTQEKLESRHTVHRLWEAPDAGALIASLADTCRVVVTTGGKGIDAATMARLPKLALVACFGVGVDAIDLGYCRKHGVAVTNTPDVLTDEVADLALALLLATVRRIPYGDRFVREGRWLKGGMPLTQSLRGRKVGIVGLGRIGAAIGRRCEPFGTTIGWHGPRAKPGVGWQYFDDVVELARWADVLIAACPGGPETHRLISRAALEALGPEGIFVNIARGSVVDQAALVELLGKGKLGSAGLDVFDDEPNVPQALIEMENVVLQPHMGSATHATRTEMGRLVLENVAAWSEGKPLVTPVA</sequence>
<dbReference type="OrthoDB" id="9805416at2"/>
<dbReference type="InterPro" id="IPR036291">
    <property type="entry name" value="NAD(P)-bd_dom_sf"/>
</dbReference>
<evidence type="ECO:0000256" key="4">
    <source>
        <dbReference type="RuleBase" id="RU003719"/>
    </source>
</evidence>
<dbReference type="FunFam" id="3.40.50.720:FF:000213">
    <property type="entry name" value="Putative 2-hydroxyacid dehydrogenase"/>
    <property type="match status" value="1"/>
</dbReference>
<dbReference type="InterPro" id="IPR006140">
    <property type="entry name" value="D-isomer_DH_NAD-bd"/>
</dbReference>
<dbReference type="EMBL" id="VDUY01000001">
    <property type="protein sequence ID" value="TXL68821.1"/>
    <property type="molecule type" value="Genomic_DNA"/>
</dbReference>
<dbReference type="Pfam" id="PF02826">
    <property type="entry name" value="2-Hacid_dh_C"/>
    <property type="match status" value="1"/>
</dbReference>
<evidence type="ECO:0000256" key="3">
    <source>
        <dbReference type="ARBA" id="ARBA00023027"/>
    </source>
</evidence>
<dbReference type="Proteomes" id="UP000321548">
    <property type="component" value="Unassembled WGS sequence"/>
</dbReference>
<protein>
    <submittedName>
        <fullName evidence="7">2-hydroxyacid dehydrogenase</fullName>
    </submittedName>
</protein>
<keyword evidence="3" id="KW-0520">NAD</keyword>
<dbReference type="Gene3D" id="3.40.50.720">
    <property type="entry name" value="NAD(P)-binding Rossmann-like Domain"/>
    <property type="match status" value="2"/>
</dbReference>
<accession>A0A5C8P553</accession>
<dbReference type="SUPFAM" id="SSF52283">
    <property type="entry name" value="Formate/glycerate dehydrogenase catalytic domain-like"/>
    <property type="match status" value="1"/>
</dbReference>
<dbReference type="GO" id="GO:0030267">
    <property type="term" value="F:glyoxylate reductase (NADPH) activity"/>
    <property type="evidence" value="ECO:0007669"/>
    <property type="project" value="TreeGrafter"/>
</dbReference>
<organism evidence="7 8">
    <name type="scientific">Zeimonas arvi</name>
    <dbReference type="NCBI Taxonomy" id="2498847"/>
    <lineage>
        <taxon>Bacteria</taxon>
        <taxon>Pseudomonadati</taxon>
        <taxon>Pseudomonadota</taxon>
        <taxon>Betaproteobacteria</taxon>
        <taxon>Burkholderiales</taxon>
        <taxon>Burkholderiaceae</taxon>
        <taxon>Zeimonas</taxon>
    </lineage>
</organism>
<name>A0A5C8P553_9BURK</name>
<comment type="similarity">
    <text evidence="4">Belongs to the D-isomer specific 2-hydroxyacid dehydrogenase family.</text>
</comment>
<evidence type="ECO:0000256" key="2">
    <source>
        <dbReference type="ARBA" id="ARBA00023002"/>
    </source>
</evidence>
<comment type="caution">
    <text evidence="7">The sequence shown here is derived from an EMBL/GenBank/DDBJ whole genome shotgun (WGS) entry which is preliminary data.</text>
</comment>
<reference evidence="7 8" key="1">
    <citation type="submission" date="2019-06" db="EMBL/GenBank/DDBJ databases">
        <title>Quisquiliibacterium sp. nov., isolated from a maize field.</title>
        <authorList>
            <person name="Lin S.-Y."/>
            <person name="Tsai C.-F."/>
            <person name="Young C.-C."/>
        </authorList>
    </citation>
    <scope>NUCLEOTIDE SEQUENCE [LARGE SCALE GENOMIC DNA]</scope>
    <source>
        <strain evidence="7 8">CC-CFT501</strain>
    </source>
</reference>
<evidence type="ECO:0000313" key="8">
    <source>
        <dbReference type="Proteomes" id="UP000321548"/>
    </source>
</evidence>